<protein>
    <submittedName>
        <fullName evidence="2">Uncharacterized protein</fullName>
    </submittedName>
</protein>
<dbReference type="EMBL" id="MU250525">
    <property type="protein sequence ID" value="KAG7450953.1"/>
    <property type="molecule type" value="Genomic_DNA"/>
</dbReference>
<name>A0A9P7W2E6_9AGAR</name>
<keyword evidence="3" id="KW-1185">Reference proteome</keyword>
<organism evidence="2 3">
    <name type="scientific">Guyanagaster necrorhizus</name>
    <dbReference type="NCBI Taxonomy" id="856835"/>
    <lineage>
        <taxon>Eukaryota</taxon>
        <taxon>Fungi</taxon>
        <taxon>Dikarya</taxon>
        <taxon>Basidiomycota</taxon>
        <taxon>Agaricomycotina</taxon>
        <taxon>Agaricomycetes</taxon>
        <taxon>Agaricomycetidae</taxon>
        <taxon>Agaricales</taxon>
        <taxon>Marasmiineae</taxon>
        <taxon>Physalacriaceae</taxon>
        <taxon>Guyanagaster</taxon>
    </lineage>
</organism>
<reference evidence="2" key="1">
    <citation type="submission" date="2020-11" db="EMBL/GenBank/DDBJ databases">
        <title>Adaptations for nitrogen fixation in a non-lichenized fungal sporocarp promotes dispersal by wood-feeding termites.</title>
        <authorList>
            <consortium name="DOE Joint Genome Institute"/>
            <person name="Koch R.A."/>
            <person name="Yoon G."/>
            <person name="Arayal U."/>
            <person name="Lail K."/>
            <person name="Amirebrahimi M."/>
            <person name="Labutti K."/>
            <person name="Lipzen A."/>
            <person name="Riley R."/>
            <person name="Barry K."/>
            <person name="Henrissat B."/>
            <person name="Grigoriev I.V."/>
            <person name="Herr J.R."/>
            <person name="Aime M.C."/>
        </authorList>
    </citation>
    <scope>NUCLEOTIDE SEQUENCE</scope>
    <source>
        <strain evidence="2">MCA 3950</strain>
    </source>
</reference>
<keyword evidence="1" id="KW-0472">Membrane</keyword>
<dbReference type="GeneID" id="66101073"/>
<feature type="transmembrane region" description="Helical" evidence="1">
    <location>
        <begin position="43"/>
        <end position="64"/>
    </location>
</feature>
<dbReference type="AlphaFoldDB" id="A0A9P7W2E6"/>
<comment type="caution">
    <text evidence="2">The sequence shown here is derived from an EMBL/GenBank/DDBJ whole genome shotgun (WGS) entry which is preliminary data.</text>
</comment>
<gene>
    <name evidence="2" type="ORF">BT62DRAFT_1071567</name>
</gene>
<sequence>MTAYLRCPCGYQLFTYDIDTIALRLSGLPKLMMSTRFVRGTKAMITTVISLRSLILVLTVNIAYTQTMISRSSESFILSVRGLYSSFVPTAMKYNLSILCSIVT</sequence>
<keyword evidence="1" id="KW-0812">Transmembrane</keyword>
<accession>A0A9P7W2E6</accession>
<dbReference type="RefSeq" id="XP_043044453.1">
    <property type="nucleotide sequence ID" value="XM_043178779.1"/>
</dbReference>
<evidence type="ECO:0000313" key="3">
    <source>
        <dbReference type="Proteomes" id="UP000812287"/>
    </source>
</evidence>
<dbReference type="Proteomes" id="UP000812287">
    <property type="component" value="Unassembled WGS sequence"/>
</dbReference>
<proteinExistence type="predicted"/>
<evidence type="ECO:0000256" key="1">
    <source>
        <dbReference type="SAM" id="Phobius"/>
    </source>
</evidence>
<evidence type="ECO:0000313" key="2">
    <source>
        <dbReference type="EMBL" id="KAG7450953.1"/>
    </source>
</evidence>
<keyword evidence="1" id="KW-1133">Transmembrane helix</keyword>